<evidence type="ECO:0000313" key="1">
    <source>
        <dbReference type="EMBL" id="ADE36355.1"/>
    </source>
</evidence>
<name>D5EB04_METMS</name>
<proteinExistence type="predicted"/>
<reference evidence="1 2" key="1">
    <citation type="submission" date="2010-03" db="EMBL/GenBank/DDBJ databases">
        <title>The complete genome of Methanohalophilus mahii DSM 5219.</title>
        <authorList>
            <consortium name="US DOE Joint Genome Institute (JGI-PGF)"/>
            <person name="Lucas S."/>
            <person name="Copeland A."/>
            <person name="Lapidus A."/>
            <person name="Glavina del Rio T."/>
            <person name="Dalin E."/>
            <person name="Tice H."/>
            <person name="Bruce D."/>
            <person name="Goodwin L."/>
            <person name="Pitluck S."/>
            <person name="Kyrpides N."/>
            <person name="Mavromatis K."/>
            <person name="Ivanova N."/>
            <person name="Lykidis A."/>
            <person name="Saunders E."/>
            <person name="Brettin T."/>
            <person name="Detter J.C."/>
            <person name="Han C."/>
            <person name="Land M."/>
            <person name="Hauser L."/>
            <person name="Markowitz V."/>
            <person name="Cheng J.-F."/>
            <person name="Hugenholtz P."/>
            <person name="Woyke T."/>
            <person name="Wu D."/>
            <person name="Spring S."/>
            <person name="Schneider S."/>
            <person name="Schroeder M."/>
            <person name="Klenk H.-P."/>
            <person name="Eisen J.A."/>
        </authorList>
    </citation>
    <scope>NUCLEOTIDE SEQUENCE [LARGE SCALE GENOMIC DNA]</scope>
    <source>
        <strain evidence="2">ATCC 35705 / DSM 5219 / SLP</strain>
    </source>
</reference>
<organism evidence="1 2">
    <name type="scientific">Methanohalophilus mahii (strain ATCC 35705 / DSM 5219 / SLP)</name>
    <dbReference type="NCBI Taxonomy" id="547558"/>
    <lineage>
        <taxon>Archaea</taxon>
        <taxon>Methanobacteriati</taxon>
        <taxon>Methanobacteriota</taxon>
        <taxon>Stenosarchaea group</taxon>
        <taxon>Methanomicrobia</taxon>
        <taxon>Methanosarcinales</taxon>
        <taxon>Methanosarcinaceae</taxon>
        <taxon>Methanohalophilus</taxon>
    </lineage>
</organism>
<evidence type="ECO:0000313" key="2">
    <source>
        <dbReference type="Proteomes" id="UP000001059"/>
    </source>
</evidence>
<gene>
    <name evidence="1" type="ordered locus">Mmah_0832</name>
</gene>
<dbReference type="AlphaFoldDB" id="D5EB04"/>
<accession>D5EB04</accession>
<sequence>MLTLQRDIAIELGASNNLETAFHSLSKHILSLEDIDVTAIYLRSKNEGSNLIAYGGDVPEDILKNS</sequence>
<dbReference type="STRING" id="547558.Mmah_0832"/>
<dbReference type="Proteomes" id="UP000001059">
    <property type="component" value="Chromosome"/>
</dbReference>
<dbReference type="HOGENOM" id="CLU_2820925_0_0_2"/>
<dbReference type="EMBL" id="CP001994">
    <property type="protein sequence ID" value="ADE36355.1"/>
    <property type="molecule type" value="Genomic_DNA"/>
</dbReference>
<dbReference type="KEGG" id="mmh:Mmah_0832"/>
<protein>
    <submittedName>
        <fullName evidence="1">Uncharacterized protein</fullName>
    </submittedName>
</protein>
<keyword evidence="2" id="KW-1185">Reference proteome</keyword>